<dbReference type="InterPro" id="IPR043519">
    <property type="entry name" value="NT_sf"/>
</dbReference>
<comment type="caution">
    <text evidence="3">The sequence shown here is derived from an EMBL/GenBank/DDBJ whole genome shotgun (WGS) entry which is preliminary data.</text>
</comment>
<evidence type="ECO:0000256" key="1">
    <source>
        <dbReference type="SAM" id="MobiDB-lite"/>
    </source>
</evidence>
<protein>
    <submittedName>
        <fullName evidence="3">Nucleotidyltransferase domain-containing protein</fullName>
    </submittedName>
</protein>
<sequence>MRTAGSTTLDTSLDLDALQEVLREHPVRLAILFGSHATGTTHSKSDINIAVEFDTHRPTEPGHNNVFLGLSADLSDVLGTDDGDLVDLHGASSSLATAIFENGVLLVGEQEHATELRRQLSAAESEQPSPREQFDAALDRIDAHLDNSDTGVPATGDTEDDG</sequence>
<dbReference type="EMBL" id="QMDX01000001">
    <property type="protein sequence ID" value="TSD16237.1"/>
    <property type="molecule type" value="Genomic_DNA"/>
</dbReference>
<reference evidence="3 4" key="1">
    <citation type="submission" date="2018-06" db="EMBL/GenBank/DDBJ databases">
        <title>Natronomonas sp. F16-60 a new haloarchaeon isolated from a solar saltern of Isla Cristina, Huelva, Spain.</title>
        <authorList>
            <person name="Duran-Viseras A."/>
            <person name="Sanchez-Porro C."/>
            <person name="Ventosa A."/>
        </authorList>
    </citation>
    <scope>NUCLEOTIDE SEQUENCE [LARGE SCALE GENOMIC DNA]</scope>
    <source>
        <strain evidence="3 4">F16-60</strain>
    </source>
</reference>
<keyword evidence="3" id="KW-0808">Transferase</keyword>
<dbReference type="InterPro" id="IPR041633">
    <property type="entry name" value="Polbeta"/>
</dbReference>
<evidence type="ECO:0000259" key="2">
    <source>
        <dbReference type="Pfam" id="PF18765"/>
    </source>
</evidence>
<keyword evidence="4" id="KW-1185">Reference proteome</keyword>
<organism evidence="3 4">
    <name type="scientific">Haloglomus irregulare</name>
    <dbReference type="NCBI Taxonomy" id="2234134"/>
    <lineage>
        <taxon>Archaea</taxon>
        <taxon>Methanobacteriati</taxon>
        <taxon>Methanobacteriota</taxon>
        <taxon>Stenosarchaea group</taxon>
        <taxon>Halobacteria</taxon>
        <taxon>Halobacteriales</taxon>
        <taxon>Natronomonadaceae</taxon>
        <taxon>Haloglomus</taxon>
    </lineage>
</organism>
<dbReference type="SUPFAM" id="SSF81301">
    <property type="entry name" value="Nucleotidyltransferase"/>
    <property type="match status" value="1"/>
</dbReference>
<dbReference type="InParanoid" id="A0A554NFR2"/>
<evidence type="ECO:0000313" key="4">
    <source>
        <dbReference type="Proteomes" id="UP000319894"/>
    </source>
</evidence>
<evidence type="ECO:0000313" key="3">
    <source>
        <dbReference type="EMBL" id="TSD16237.1"/>
    </source>
</evidence>
<accession>A0A554NFR2</accession>
<dbReference type="NCBIfam" id="NF047752">
    <property type="entry name" value="MntA_antitoxin"/>
    <property type="match status" value="1"/>
</dbReference>
<dbReference type="PANTHER" id="PTHR43852:SF3">
    <property type="entry name" value="NUCLEOTIDYLTRANSFERASE"/>
    <property type="match status" value="1"/>
</dbReference>
<dbReference type="InterPro" id="IPR052930">
    <property type="entry name" value="TA_antitoxin_MntA"/>
</dbReference>
<proteinExistence type="predicted"/>
<dbReference type="PANTHER" id="PTHR43852">
    <property type="entry name" value="NUCLEOTIDYLTRANSFERASE"/>
    <property type="match status" value="1"/>
</dbReference>
<feature type="domain" description="Polymerase beta nucleotidyltransferase" evidence="2">
    <location>
        <begin position="18"/>
        <end position="111"/>
    </location>
</feature>
<dbReference type="Pfam" id="PF18765">
    <property type="entry name" value="Polbeta"/>
    <property type="match status" value="1"/>
</dbReference>
<dbReference type="CDD" id="cd05403">
    <property type="entry name" value="NT_KNTase_like"/>
    <property type="match status" value="1"/>
</dbReference>
<feature type="region of interest" description="Disordered" evidence="1">
    <location>
        <begin position="141"/>
        <end position="162"/>
    </location>
</feature>
<name>A0A554NFR2_9EURY</name>
<dbReference type="GO" id="GO:0016740">
    <property type="term" value="F:transferase activity"/>
    <property type="evidence" value="ECO:0007669"/>
    <property type="project" value="UniProtKB-KW"/>
</dbReference>
<gene>
    <name evidence="3" type="ORF">DP107_03540</name>
</gene>
<dbReference type="AlphaFoldDB" id="A0A554NFR2"/>
<dbReference type="Proteomes" id="UP000319894">
    <property type="component" value="Unassembled WGS sequence"/>
</dbReference>
<dbReference type="Gene3D" id="3.30.460.10">
    <property type="entry name" value="Beta Polymerase, domain 2"/>
    <property type="match status" value="1"/>
</dbReference>